<accession>G8LSF2</accession>
<dbReference type="EMBL" id="CP003065">
    <property type="protein sequence ID" value="AEV68256.1"/>
    <property type="molecule type" value="Genomic_DNA"/>
</dbReference>
<dbReference type="Proteomes" id="UP000005435">
    <property type="component" value="Chromosome"/>
</dbReference>
<protein>
    <submittedName>
        <fullName evidence="1">Uncharacterized protein</fullName>
    </submittedName>
</protein>
<organism evidence="1 2">
    <name type="scientific">Acetivibrio clariflavus (strain DSM 19732 / NBRC 101661 / EBR45)</name>
    <name type="common">Clostridium clariflavum</name>
    <dbReference type="NCBI Taxonomy" id="720554"/>
    <lineage>
        <taxon>Bacteria</taxon>
        <taxon>Bacillati</taxon>
        <taxon>Bacillota</taxon>
        <taxon>Clostridia</taxon>
        <taxon>Eubacteriales</taxon>
        <taxon>Oscillospiraceae</taxon>
        <taxon>Acetivibrio</taxon>
    </lineage>
</organism>
<reference evidence="2" key="1">
    <citation type="submission" date="2011-12" db="EMBL/GenBank/DDBJ databases">
        <title>Complete sequence of Clostridium clariflavum DSM 19732.</title>
        <authorList>
            <consortium name="US DOE Joint Genome Institute"/>
            <person name="Lucas S."/>
            <person name="Han J."/>
            <person name="Lapidus A."/>
            <person name="Cheng J.-F."/>
            <person name="Goodwin L."/>
            <person name="Pitluck S."/>
            <person name="Peters L."/>
            <person name="Teshima H."/>
            <person name="Detter J.C."/>
            <person name="Han C."/>
            <person name="Tapia R."/>
            <person name="Land M."/>
            <person name="Hauser L."/>
            <person name="Kyrpides N."/>
            <person name="Ivanova N."/>
            <person name="Pagani I."/>
            <person name="Kitzmiller T."/>
            <person name="Lynd L."/>
            <person name="Izquierdo J."/>
            <person name="Woyke T."/>
        </authorList>
    </citation>
    <scope>NUCLEOTIDE SEQUENCE [LARGE SCALE GENOMIC DNA]</scope>
    <source>
        <strain evidence="2">DSM 19732 / NBRC 101661 / EBR45</strain>
    </source>
</reference>
<dbReference type="HOGENOM" id="CLU_857126_0_0_9"/>
<keyword evidence="2" id="KW-1185">Reference proteome</keyword>
<dbReference type="KEGG" id="ccl:Clocl_1629"/>
<sequence length="325" mass="38607">MEDRVNVEIILKNKCLGYDIFDKFSNLRLISFDTIRIRQNKKTKNVNYSEVQFCEILSNLLKVEDEFVFEAYDKKNHFRILKKKINCIFSISLNPNIFINARNEIFSSINDLFIEDKAIVGHICDGVDYFWQNTEQLENYISYNKSYAHLKLIQNPYFRNDRIVDIEQNPGHSHMVNDLWFGSSWAMWFGIDYYQYIPENLIASFKDGYENVQFDNGARRVLLYEDIFSFDRPENRIIQQKFREITGMDVVAHDLMNRPPENIDPTIEILNGHFENGGTKMMKRYLNNENEMIEKSKAVKVEIREIEVIDNRWKTISIKVDNITL</sequence>
<gene>
    <name evidence="1" type="ordered locus">Clocl_1629</name>
</gene>
<name>G8LSF2_ACECE</name>
<reference evidence="1 2" key="2">
    <citation type="journal article" date="2012" name="Stand. Genomic Sci.">
        <title>Complete Genome Sequence of Clostridium clariflavum DSM 19732.</title>
        <authorList>
            <person name="Izquierdo J.A."/>
            <person name="Goodwin L."/>
            <person name="Davenport K.W."/>
            <person name="Teshima H."/>
            <person name="Bruce D."/>
            <person name="Detter C."/>
            <person name="Tapia R."/>
            <person name="Han S."/>
            <person name="Land M."/>
            <person name="Hauser L."/>
            <person name="Jeffries C.D."/>
            <person name="Han J."/>
            <person name="Pitluck S."/>
            <person name="Nolan M."/>
            <person name="Chen A."/>
            <person name="Huntemann M."/>
            <person name="Mavromatis K."/>
            <person name="Mikhailova N."/>
            <person name="Liolios K."/>
            <person name="Woyke T."/>
            <person name="Lynd L.R."/>
        </authorList>
    </citation>
    <scope>NUCLEOTIDE SEQUENCE [LARGE SCALE GENOMIC DNA]</scope>
    <source>
        <strain evidence="2">DSM 19732 / NBRC 101661 / EBR45</strain>
    </source>
</reference>
<evidence type="ECO:0000313" key="1">
    <source>
        <dbReference type="EMBL" id="AEV68256.1"/>
    </source>
</evidence>
<proteinExistence type="predicted"/>
<dbReference type="RefSeq" id="WP_014254853.1">
    <property type="nucleotide sequence ID" value="NC_016627.1"/>
</dbReference>
<dbReference type="AlphaFoldDB" id="G8LSF2"/>
<evidence type="ECO:0000313" key="2">
    <source>
        <dbReference type="Proteomes" id="UP000005435"/>
    </source>
</evidence>
<dbReference type="OrthoDB" id="2188649at2"/>